<proteinExistence type="predicted"/>
<dbReference type="AlphaFoldDB" id="E0UNU0"/>
<keyword evidence="3" id="KW-0067">ATP-binding</keyword>
<dbReference type="Proteomes" id="UP000008206">
    <property type="component" value="Plasmid Cy782203"/>
</dbReference>
<dbReference type="PROSITE" id="PS51194">
    <property type="entry name" value="HELICASE_CTER"/>
    <property type="match status" value="1"/>
</dbReference>
<feature type="domain" description="Helicase ATP-binding" evidence="1">
    <location>
        <begin position="50"/>
        <end position="211"/>
    </location>
</feature>
<dbReference type="InterPro" id="IPR001623">
    <property type="entry name" value="DnaJ_domain"/>
</dbReference>
<dbReference type="PROSITE" id="PS51192">
    <property type="entry name" value="HELICASE_ATP_BIND_1"/>
    <property type="match status" value="1"/>
</dbReference>
<dbReference type="SUPFAM" id="SSF52540">
    <property type="entry name" value="P-loop containing nucleoside triphosphate hydrolases"/>
    <property type="match status" value="1"/>
</dbReference>
<dbReference type="GO" id="GO:0004386">
    <property type="term" value="F:helicase activity"/>
    <property type="evidence" value="ECO:0007669"/>
    <property type="project" value="UniProtKB-KW"/>
</dbReference>
<dbReference type="SUPFAM" id="SSF46565">
    <property type="entry name" value="Chaperone J-domain"/>
    <property type="match status" value="1"/>
</dbReference>
<dbReference type="InterPro" id="IPR027417">
    <property type="entry name" value="P-loop_NTPase"/>
</dbReference>
<dbReference type="GO" id="GO:0005829">
    <property type="term" value="C:cytosol"/>
    <property type="evidence" value="ECO:0007669"/>
    <property type="project" value="TreeGrafter"/>
</dbReference>
<geneLocation type="plasmid" evidence="3 4">
    <name>Cy782203</name>
</geneLocation>
<dbReference type="InterPro" id="IPR006935">
    <property type="entry name" value="Helicase/UvrB_N"/>
</dbReference>
<feature type="domain" description="Helicase C-terminal" evidence="2">
    <location>
        <begin position="266"/>
        <end position="417"/>
    </location>
</feature>
<dbReference type="InterPro" id="IPR001650">
    <property type="entry name" value="Helicase_C-like"/>
</dbReference>
<keyword evidence="3" id="KW-0378">Hydrolase</keyword>
<dbReference type="SMART" id="SM00490">
    <property type="entry name" value="HELICc"/>
    <property type="match status" value="1"/>
</dbReference>
<name>E0UNU0_GLOV7</name>
<gene>
    <name evidence="3" type="ordered locus">Cyan7822_6983</name>
</gene>
<keyword evidence="3" id="KW-0547">Nucleotide-binding</keyword>
<dbReference type="SMART" id="SM00487">
    <property type="entry name" value="DEXDc"/>
    <property type="match status" value="1"/>
</dbReference>
<accession>E0UNU0</accession>
<evidence type="ECO:0000259" key="1">
    <source>
        <dbReference type="PROSITE" id="PS51192"/>
    </source>
</evidence>
<dbReference type="GO" id="GO:0005524">
    <property type="term" value="F:ATP binding"/>
    <property type="evidence" value="ECO:0007669"/>
    <property type="project" value="InterPro"/>
</dbReference>
<dbReference type="PANTHER" id="PTHR47396">
    <property type="entry name" value="TYPE I RESTRICTION ENZYME ECOKI R PROTEIN"/>
    <property type="match status" value="1"/>
</dbReference>
<dbReference type="Pfam" id="PF00271">
    <property type="entry name" value="Helicase_C"/>
    <property type="match status" value="1"/>
</dbReference>
<dbReference type="OrthoDB" id="9802848at2"/>
<dbReference type="GO" id="GO:0003677">
    <property type="term" value="F:DNA binding"/>
    <property type="evidence" value="ECO:0007669"/>
    <property type="project" value="InterPro"/>
</dbReference>
<dbReference type="InterPro" id="IPR014001">
    <property type="entry name" value="Helicase_ATP-bd"/>
</dbReference>
<sequence length="628" mass="71458">MIQFKEKPASDSIEQVVEPQNIFQLRDYQKTIINETYYYFRSPFQKGRDGRYGGGKKSCLIYLPTAGGKTAIASRIIVDAVKRGKRVLFIVHRKPLVGQTVKTLKRDFDIDCGVIWGSDEASEYSQDESLPVQVAMLQSLQSRELPCDIGLVVLDECHTTGPGWQVTKKIFNYYSGGVLALSPTFFVGLTATPWRTKPTEGFCHLFDCLVRGPAPIELIKIGYLCQVRHFGFGGIADFSRLEVDSKTGDYSVASIRSVCNSDYNTTVVKYFIEYAPNRKTIFFCAFVEQVLDLTEQLINAGITAEMVIGDTRDGDRTEIFARFKNGETQTLVSCDALIEGYDETSIEAVVIARPTRSRSRLIQMCGRGARLHPGKKDCLFLDFGGNFTRIGRFTEKFPITLCPNLKRKLVTQKECPRCHSIVPILFLMCPLCGFEFPSINGSQAIIDEEEWDEPVFGELLSEEEETHLRYIRQQMKTKYRKQQNPGRVIKLFYDKFGYLAPDEWFVGAIFGMIDVEAHTKIYLNFLHRIRPDASFSWFKYMMELEFGKAGSKYRTRKGNSYTVPTFNMQPTSCWEALGIEEDASAETIKSAYQKLLGQHDTDIGGEEAEGMIRWFNYSFIQAQNKNKE</sequence>
<keyword evidence="3" id="KW-0614">Plasmid</keyword>
<dbReference type="InterPro" id="IPR036869">
    <property type="entry name" value="J_dom_sf"/>
</dbReference>
<evidence type="ECO:0000313" key="4">
    <source>
        <dbReference type="Proteomes" id="UP000008206"/>
    </source>
</evidence>
<dbReference type="EMBL" id="CP002201">
    <property type="protein sequence ID" value="ADN18620.1"/>
    <property type="molecule type" value="Genomic_DNA"/>
</dbReference>
<keyword evidence="3" id="KW-0347">Helicase</keyword>
<organism evidence="3 4">
    <name type="scientific">Gloeothece verrucosa (strain PCC 7822)</name>
    <name type="common">Cyanothece sp. (strain PCC 7822)</name>
    <dbReference type="NCBI Taxonomy" id="497965"/>
    <lineage>
        <taxon>Bacteria</taxon>
        <taxon>Bacillati</taxon>
        <taxon>Cyanobacteriota</taxon>
        <taxon>Cyanophyceae</taxon>
        <taxon>Oscillatoriophycideae</taxon>
        <taxon>Chroococcales</taxon>
        <taxon>Aphanothecaceae</taxon>
        <taxon>Gloeothece</taxon>
        <taxon>Gloeothece verrucosa</taxon>
    </lineage>
</organism>
<dbReference type="CDD" id="cd06257">
    <property type="entry name" value="DnaJ"/>
    <property type="match status" value="1"/>
</dbReference>
<dbReference type="RefSeq" id="WP_013325742.1">
    <property type="nucleotide sequence ID" value="NC_014502.1"/>
</dbReference>
<dbReference type="HOGENOM" id="CLU_014765_3_1_3"/>
<dbReference type="GO" id="GO:0016787">
    <property type="term" value="F:hydrolase activity"/>
    <property type="evidence" value="ECO:0007669"/>
    <property type="project" value="InterPro"/>
</dbReference>
<dbReference type="Gene3D" id="3.40.50.300">
    <property type="entry name" value="P-loop containing nucleotide triphosphate hydrolases"/>
    <property type="match status" value="2"/>
</dbReference>
<dbReference type="InterPro" id="IPR050742">
    <property type="entry name" value="Helicase_Restrict-Modif_Enz"/>
</dbReference>
<protein>
    <submittedName>
        <fullName evidence="3">Helicase domain protein</fullName>
    </submittedName>
</protein>
<dbReference type="KEGG" id="cyj:Cyan7822_6983"/>
<dbReference type="PANTHER" id="PTHR47396:SF1">
    <property type="entry name" value="ATP-DEPENDENT HELICASE IRC3-RELATED"/>
    <property type="match status" value="1"/>
</dbReference>
<reference evidence="4" key="1">
    <citation type="journal article" date="2011" name="MBio">
        <title>Novel metabolic attributes of the genus Cyanothece, comprising a group of unicellular nitrogen-fixing Cyanobacteria.</title>
        <authorList>
            <person name="Bandyopadhyay A."/>
            <person name="Elvitigala T."/>
            <person name="Welsh E."/>
            <person name="Stockel J."/>
            <person name="Liberton M."/>
            <person name="Min H."/>
            <person name="Sherman L.A."/>
            <person name="Pakrasi H.B."/>
        </authorList>
    </citation>
    <scope>NUCLEOTIDE SEQUENCE [LARGE SCALE GENOMIC DNA]</scope>
    <source>
        <strain evidence="4">PCC 7822</strain>
        <plasmid evidence="4">Cy782203</plasmid>
    </source>
</reference>
<keyword evidence="4" id="KW-1185">Reference proteome</keyword>
<dbReference type="Pfam" id="PF04851">
    <property type="entry name" value="ResIII"/>
    <property type="match status" value="1"/>
</dbReference>
<evidence type="ECO:0000313" key="3">
    <source>
        <dbReference type="EMBL" id="ADN18620.1"/>
    </source>
</evidence>
<evidence type="ECO:0000259" key="2">
    <source>
        <dbReference type="PROSITE" id="PS51194"/>
    </source>
</evidence>